<accession>A0A8T4LEK0</accession>
<proteinExistence type="predicted"/>
<protein>
    <submittedName>
        <fullName evidence="2">Uncharacterized protein</fullName>
    </submittedName>
</protein>
<dbReference type="Proteomes" id="UP000678237">
    <property type="component" value="Unassembled WGS sequence"/>
</dbReference>
<dbReference type="EMBL" id="JAGVWE010000004">
    <property type="protein sequence ID" value="MBS3063060.1"/>
    <property type="molecule type" value="Genomic_DNA"/>
</dbReference>
<evidence type="ECO:0000256" key="1">
    <source>
        <dbReference type="SAM" id="Phobius"/>
    </source>
</evidence>
<sequence length="252" mass="28480">MYLDRPAFSVSFPLESCLEEIESLIKSKHWTKFEVASVSLVYAPFFFFNYYSYLEEKREDMEQAVVSDTAGGTMAMDAQTNELDEGMASLFEEEVPLTSHRPPEGYKFEVERPLTSERDAPQIAQIKLAHKLELPKDHVIVSGLKTVYVPIWVASVSVAEGNYRLELSAVNGELLSEAEIPEREKGWLEVTAETLSELKEPGAWVRYSASVGNTVFDSLVNNPLTQSMMSNRQLQILLLAVIAVWLFFNIRS</sequence>
<organism evidence="2 3">
    <name type="scientific">Candidatus Iainarchaeum sp</name>
    <dbReference type="NCBI Taxonomy" id="3101447"/>
    <lineage>
        <taxon>Archaea</taxon>
        <taxon>Candidatus Iainarchaeota</taxon>
        <taxon>Candidatus Iainarchaeia</taxon>
        <taxon>Candidatus Iainarchaeales</taxon>
        <taxon>Candidatus Iainarchaeaceae</taxon>
        <taxon>Candidatus Iainarchaeum</taxon>
    </lineage>
</organism>
<reference evidence="2" key="2">
    <citation type="submission" date="2021-05" db="EMBL/GenBank/DDBJ databases">
        <title>Protein family content uncovers lineage relationships and bacterial pathway maintenance mechanisms in DPANN archaea.</title>
        <authorList>
            <person name="Castelle C.J."/>
            <person name="Meheust R."/>
            <person name="Jaffe A.L."/>
            <person name="Seitz K."/>
            <person name="Gong X."/>
            <person name="Baker B.J."/>
            <person name="Banfield J.F."/>
        </authorList>
    </citation>
    <scope>NUCLEOTIDE SEQUENCE</scope>
    <source>
        <strain evidence="2">RIFCSPLOWO2_01_FULL_58_19</strain>
    </source>
</reference>
<keyword evidence="1" id="KW-0472">Membrane</keyword>
<keyword evidence="1" id="KW-0812">Transmembrane</keyword>
<keyword evidence="1" id="KW-1133">Transmembrane helix</keyword>
<feature type="transmembrane region" description="Helical" evidence="1">
    <location>
        <begin position="234"/>
        <end position="250"/>
    </location>
</feature>
<name>A0A8T4LEK0_9ARCH</name>
<evidence type="ECO:0000313" key="2">
    <source>
        <dbReference type="EMBL" id="MBS3063060.1"/>
    </source>
</evidence>
<reference evidence="2" key="1">
    <citation type="submission" date="2021-03" db="EMBL/GenBank/DDBJ databases">
        <authorList>
            <person name="Jaffe A."/>
        </authorList>
    </citation>
    <scope>NUCLEOTIDE SEQUENCE</scope>
    <source>
        <strain evidence="2">RIFCSPLOWO2_01_FULL_58_19</strain>
    </source>
</reference>
<gene>
    <name evidence="2" type="ORF">J4203_04255</name>
</gene>
<comment type="caution">
    <text evidence="2">The sequence shown here is derived from an EMBL/GenBank/DDBJ whole genome shotgun (WGS) entry which is preliminary data.</text>
</comment>
<dbReference type="AlphaFoldDB" id="A0A8T4LEK0"/>
<evidence type="ECO:0000313" key="3">
    <source>
        <dbReference type="Proteomes" id="UP000678237"/>
    </source>
</evidence>